<dbReference type="EMBL" id="RZGZ01000001">
    <property type="protein sequence ID" value="RUR03605.1"/>
    <property type="molecule type" value="Genomic_DNA"/>
</dbReference>
<proteinExistence type="predicted"/>
<organism evidence="2 3">
    <name type="scientific">Labedella endophytica</name>
    <dbReference type="NCBI Taxonomy" id="1523160"/>
    <lineage>
        <taxon>Bacteria</taxon>
        <taxon>Bacillati</taxon>
        <taxon>Actinomycetota</taxon>
        <taxon>Actinomycetes</taxon>
        <taxon>Micrococcales</taxon>
        <taxon>Microbacteriaceae</taxon>
        <taxon>Labedella</taxon>
    </lineage>
</organism>
<dbReference type="RefSeq" id="WP_127047165.1">
    <property type="nucleotide sequence ID" value="NZ_RZGZ01000001.1"/>
</dbReference>
<feature type="region of interest" description="Disordered" evidence="1">
    <location>
        <begin position="46"/>
        <end position="75"/>
    </location>
</feature>
<name>A0A3S0VIU9_9MICO</name>
<protein>
    <submittedName>
        <fullName evidence="2">Uncharacterized protein</fullName>
    </submittedName>
</protein>
<feature type="compositionally biased region" description="Low complexity" evidence="1">
    <location>
        <begin position="46"/>
        <end position="62"/>
    </location>
</feature>
<gene>
    <name evidence="2" type="ORF">ELQ94_03495</name>
</gene>
<keyword evidence="3" id="KW-1185">Reference proteome</keyword>
<comment type="caution">
    <text evidence="2">The sequence shown here is derived from an EMBL/GenBank/DDBJ whole genome shotgun (WGS) entry which is preliminary data.</text>
</comment>
<accession>A0A3S0VIU9</accession>
<dbReference type="Proteomes" id="UP000274909">
    <property type="component" value="Unassembled WGS sequence"/>
</dbReference>
<sequence length="233" mass="23609">MTAASGGSAGGRRTRVAVIAILAAGVVLALVTSFATFAWAGGLGSTASPSEIPTTTSAAPSPSATPTPNPDPATVLPAGCAEWLDDEELSFYLEGGRFEQVSEAATIPMVDQEMEAAMAADGSLRCDFVNESGGPAYGAASAAIRTVDPEQKVDIRDAIYASEAPCVQMGFGLVCIVHSGSADDGDLVGAYLHDEVHVLAGDLWIVASVHVVDLVPRGGFLAGVLAGSPVDGY</sequence>
<evidence type="ECO:0000256" key="1">
    <source>
        <dbReference type="SAM" id="MobiDB-lite"/>
    </source>
</evidence>
<evidence type="ECO:0000313" key="3">
    <source>
        <dbReference type="Proteomes" id="UP000274909"/>
    </source>
</evidence>
<evidence type="ECO:0000313" key="2">
    <source>
        <dbReference type="EMBL" id="RUR03605.1"/>
    </source>
</evidence>
<dbReference type="AlphaFoldDB" id="A0A3S0VIU9"/>
<reference evidence="2 3" key="1">
    <citation type="submission" date="2018-12" db="EMBL/GenBank/DDBJ databases">
        <authorList>
            <person name="Li F."/>
        </authorList>
    </citation>
    <scope>NUCLEOTIDE SEQUENCE [LARGE SCALE GENOMIC DNA]</scope>
    <source>
        <strain evidence="2 3">EGI 6500705</strain>
    </source>
</reference>